<dbReference type="GO" id="GO:0006886">
    <property type="term" value="P:intracellular protein transport"/>
    <property type="evidence" value="ECO:0007669"/>
    <property type="project" value="UniProtKB-UniRule"/>
</dbReference>
<gene>
    <name evidence="8" type="ORF">MSYG_2251</name>
</gene>
<protein>
    <recommendedName>
        <fullName evidence="5">AP-2 complex subunit alpha</fullName>
    </recommendedName>
</protein>
<comment type="subcellular location">
    <subcellularLocation>
        <location evidence="1">Endomembrane system</location>
        <topology evidence="1">Peripheral membrane protein</topology>
    </subcellularLocation>
    <subcellularLocation>
        <location evidence="5">Membrane</location>
        <location evidence="5">Coated pit</location>
    </subcellularLocation>
</comment>
<accession>M5EJC6</accession>
<dbReference type="OMA" id="SHVAKIM"/>
<keyword evidence="2 5" id="KW-0813">Transport</keyword>
<dbReference type="GO" id="GO:0035615">
    <property type="term" value="F:clathrin adaptor activity"/>
    <property type="evidence" value="ECO:0007669"/>
    <property type="project" value="InterPro"/>
</dbReference>
<proteinExistence type="inferred from homology"/>
<comment type="function">
    <text evidence="5">Adaptins are components of the adaptor complexes which link clathrin to receptors in coated vesicles. Clathrin-associated protein complexes are believed to interact with the cytoplasmic tails of membrane proteins, leading to their selection and concentration.</text>
</comment>
<dbReference type="InterPro" id="IPR009028">
    <property type="entry name" value="Coatomer/calthrin_app_sub_C"/>
</dbReference>
<dbReference type="InterPro" id="IPR011989">
    <property type="entry name" value="ARM-like"/>
</dbReference>
<evidence type="ECO:0000313" key="8">
    <source>
        <dbReference type="EMBL" id="SHO77909.1"/>
    </source>
</evidence>
<feature type="domain" description="Clathrin/coatomer adaptor adaptin-like N-terminal" evidence="6">
    <location>
        <begin position="22"/>
        <end position="575"/>
    </location>
</feature>
<dbReference type="InterPro" id="IPR002553">
    <property type="entry name" value="Clathrin/coatomer_adapt-like_N"/>
</dbReference>
<dbReference type="InterPro" id="IPR050840">
    <property type="entry name" value="Adaptor_Complx_Large_Subunit"/>
</dbReference>
<dbReference type="InterPro" id="IPR012295">
    <property type="entry name" value="TBP_dom_sf"/>
</dbReference>
<comment type="similarity">
    <text evidence="5">Belongs to the adaptor complexes large subunit family.</text>
</comment>
<dbReference type="STRING" id="1230383.M5EJC6"/>
<feature type="domain" description="Clathrin adaptor alpha-adaptin appendage C-terminal subdomain" evidence="7">
    <location>
        <begin position="860"/>
        <end position="966"/>
    </location>
</feature>
<dbReference type="PIRSF" id="PIRSF037091">
    <property type="entry name" value="AP2_complex_alpha"/>
    <property type="match status" value="1"/>
</dbReference>
<keyword evidence="5" id="KW-0168">Coated pit</keyword>
<dbReference type="Proteomes" id="UP000186303">
    <property type="component" value="Chromosome 3"/>
</dbReference>
<dbReference type="SUPFAM" id="SSF55711">
    <property type="entry name" value="Subdomain of clathrin and coatomer appendage domain"/>
    <property type="match status" value="1"/>
</dbReference>
<dbReference type="RefSeq" id="XP_018739069.1">
    <property type="nucleotide sequence ID" value="XM_018885522.1"/>
</dbReference>
<evidence type="ECO:0000259" key="6">
    <source>
        <dbReference type="Pfam" id="PF01602"/>
    </source>
</evidence>
<evidence type="ECO:0000259" key="7">
    <source>
        <dbReference type="Pfam" id="PF02296"/>
    </source>
</evidence>
<dbReference type="VEuPathDB" id="FungiDB:MSYG_2251"/>
<dbReference type="Pfam" id="PF02296">
    <property type="entry name" value="Alpha_adaptin_C"/>
    <property type="match status" value="1"/>
</dbReference>
<dbReference type="PANTHER" id="PTHR22780">
    <property type="entry name" value="ADAPTIN, ALPHA/GAMMA/EPSILON"/>
    <property type="match status" value="1"/>
</dbReference>
<reference evidence="9" key="1">
    <citation type="journal article" date="2017" name="Nucleic Acids Res.">
        <title>Proteogenomics produces comprehensive and highly accurate protein-coding gene annotation in a complete genome assembly of Malassezia sympodialis.</title>
        <authorList>
            <person name="Zhu Y."/>
            <person name="Engstroem P.G."/>
            <person name="Tellgren-Roth C."/>
            <person name="Baudo C.D."/>
            <person name="Kennell J.C."/>
            <person name="Sun S."/>
            <person name="Billmyre R.B."/>
            <person name="Schroeder M.S."/>
            <person name="Andersson A."/>
            <person name="Holm T."/>
            <person name="Sigurgeirsson B."/>
            <person name="Wu G."/>
            <person name="Sankaranarayanan S.R."/>
            <person name="Siddharthan R."/>
            <person name="Sanyal K."/>
            <person name="Lundeberg J."/>
            <person name="Nystedt B."/>
            <person name="Boekhout T."/>
            <person name="Dawson T.L. Jr."/>
            <person name="Heitman J."/>
            <person name="Scheynius A."/>
            <person name="Lehtioe J."/>
        </authorList>
    </citation>
    <scope>NUCLEOTIDE SEQUENCE [LARGE SCALE GENOMIC DNA]</scope>
    <source>
        <strain evidence="9">ATCC 42132</strain>
    </source>
</reference>
<dbReference type="OrthoDB" id="28053at2759"/>
<evidence type="ECO:0000256" key="4">
    <source>
        <dbReference type="ARBA" id="ARBA00023136"/>
    </source>
</evidence>
<dbReference type="InterPro" id="IPR017104">
    <property type="entry name" value="AP2_complex_asu"/>
</dbReference>
<organism evidence="8 9">
    <name type="scientific">Malassezia sympodialis (strain ATCC 42132)</name>
    <name type="common">Atopic eczema-associated yeast</name>
    <dbReference type="NCBI Taxonomy" id="1230383"/>
    <lineage>
        <taxon>Eukaryota</taxon>
        <taxon>Fungi</taxon>
        <taxon>Dikarya</taxon>
        <taxon>Basidiomycota</taxon>
        <taxon>Ustilaginomycotina</taxon>
        <taxon>Malasseziomycetes</taxon>
        <taxon>Malasseziales</taxon>
        <taxon>Malasseziaceae</taxon>
        <taxon>Malassezia</taxon>
    </lineage>
</organism>
<keyword evidence="3 5" id="KW-0653">Protein transport</keyword>
<dbReference type="Gene3D" id="3.30.310.10">
    <property type="entry name" value="TATA-Binding Protein"/>
    <property type="match status" value="1"/>
</dbReference>
<keyword evidence="5" id="KW-0254">Endocytosis</keyword>
<dbReference type="HOGENOM" id="CLU_003824_1_0_1"/>
<dbReference type="InterPro" id="IPR016024">
    <property type="entry name" value="ARM-type_fold"/>
</dbReference>
<evidence type="ECO:0000313" key="9">
    <source>
        <dbReference type="Proteomes" id="UP000186303"/>
    </source>
</evidence>
<dbReference type="Gene3D" id="1.25.10.10">
    <property type="entry name" value="Leucine-rich Repeat Variant"/>
    <property type="match status" value="1"/>
</dbReference>
<dbReference type="Pfam" id="PF01602">
    <property type="entry name" value="Adaptin_N"/>
    <property type="match status" value="1"/>
</dbReference>
<dbReference type="KEGG" id="msym:MSY001_0439"/>
<keyword evidence="4 5" id="KW-0472">Membrane</keyword>
<keyword evidence="9" id="KW-1185">Reference proteome</keyword>
<dbReference type="GO" id="GO:0072583">
    <property type="term" value="P:clathrin-dependent endocytosis"/>
    <property type="evidence" value="ECO:0007669"/>
    <property type="project" value="InterPro"/>
</dbReference>
<dbReference type="EMBL" id="LT671823">
    <property type="protein sequence ID" value="SHO77909.1"/>
    <property type="molecule type" value="Genomic_DNA"/>
</dbReference>
<evidence type="ECO:0000256" key="1">
    <source>
        <dbReference type="ARBA" id="ARBA00004184"/>
    </source>
</evidence>
<name>M5EJC6_MALS4</name>
<evidence type="ECO:0000256" key="5">
    <source>
        <dbReference type="PIRNR" id="PIRNR037091"/>
    </source>
</evidence>
<evidence type="ECO:0000256" key="3">
    <source>
        <dbReference type="ARBA" id="ARBA00022927"/>
    </source>
</evidence>
<evidence type="ECO:0000256" key="2">
    <source>
        <dbReference type="ARBA" id="ARBA00022448"/>
    </source>
</evidence>
<dbReference type="SUPFAM" id="SSF48371">
    <property type="entry name" value="ARM repeat"/>
    <property type="match status" value="1"/>
</dbReference>
<sequence>MRGLHRFLTELQSAASPEAEDACVRRELAHIRAKLQTSPKLDGYQRRKYLAKLVFMHIQGYRVDVGLIEAVSLTASLRDSEKQMGYLALMLLYERSDMRAPVINVLRRDLASLRDSHTCLALHALASMGTLEMAEELGESVLKLLVSATSSPAVVRKAALTLLHLLRKDPNCVDVWEWLDRIAPLIQSRDYGVAQSVVALVTELAGTSPDACAICYLPAVEQLHHIVTMQPQEERDLYHQVPLPWLQVKLLSLLQRLPRPNDAHVKALLQQCLQQLLQSEPLQRPTADVQETHARYAVHFEAVHLAMYLDTTSILVARAAVHLGRLLRSEHINVRYIALETMTQLAHTLATLDPIRMHLDTIVQTLRDQDTSVCRRALDLLYALCEEANVRRIVACLLDYMPEAEASLRQDMARKVSLLVELYAGDSTWYIDTTLALLDMAGDRVGDTLWSRIAQTVTNRPKVQAYAAARLLPYLRHAVCHETLVKLGTYVLSEFGYLVADQPGAEPAVQFELLHRHAYYCSPVTRSMLLSTYAKWYTQYPSLSPMLASVLRQSRGVFDMEIHQRACEYTALMELHAQGVMNMDEIFDTLPPFPSQDLKPDDLGPGLFRLSKRFSTVPMVATVPRGEARRPTRADEARRRLPPILPPMSPTELPTDTVPFQPQPNDDCSDLLELSSISVRPISGTPRDEKIQTPWAISGDNTVASPDGPLLGQALAPALAEAVVSEEELSRLSLGDDSSSSHDQAMVLMPSTPTMVHESSSEKITYEIQARGPRVLVQVHVQNVDEAATLVVRDVQVTSPVRARVLGTVSSVVVEPGHSVNYTLELLCTSCFLGDTELMLTLAHTSTAVLIRLPVTMAHFMEPYVLCKKAFFEQWHTMGTQLETQSVFAVQPRTGNEYEAVMTATGLAVLAGIDPRPESLVTAGVLAPQGMSATCLVRFEPHATANVARLTVRASDERLARVMHQHLVSQLECPISSTISLYRD</sequence>
<dbReference type="GO" id="GO:0030122">
    <property type="term" value="C:AP-2 adaptor complex"/>
    <property type="evidence" value="ECO:0007669"/>
    <property type="project" value="InterPro"/>
</dbReference>
<dbReference type="InterPro" id="IPR003164">
    <property type="entry name" value="Clathrin_a-adaptin_app_sub_C"/>
</dbReference>
<dbReference type="AlphaFoldDB" id="M5EJC6"/>